<dbReference type="HOGENOM" id="CLU_010094_1_0_1"/>
<dbReference type="PANTHER" id="PTHR38709">
    <property type="entry name" value="SI:CH73-193C12.2-RELATED"/>
    <property type="match status" value="1"/>
</dbReference>
<feature type="compositionally biased region" description="Polar residues" evidence="1">
    <location>
        <begin position="259"/>
        <end position="268"/>
    </location>
</feature>
<feature type="region of interest" description="Disordered" evidence="1">
    <location>
        <begin position="443"/>
        <end position="466"/>
    </location>
</feature>
<name>A0A0D2ZVS1_BRAOL</name>
<reference evidence="2" key="1">
    <citation type="journal article" date="2014" name="Genome Biol.">
        <title>Transcriptome and methylome profiling reveals relics of genome dominance in the mesopolyploid Brassica oleracea.</title>
        <authorList>
            <person name="Parkin I.A."/>
            <person name="Koh C."/>
            <person name="Tang H."/>
            <person name="Robinson S.J."/>
            <person name="Kagale S."/>
            <person name="Clarke W.E."/>
            <person name="Town C.D."/>
            <person name="Nixon J."/>
            <person name="Krishnakumar V."/>
            <person name="Bidwell S.L."/>
            <person name="Denoeud F."/>
            <person name="Belcram H."/>
            <person name="Links M.G."/>
            <person name="Just J."/>
            <person name="Clarke C."/>
            <person name="Bender T."/>
            <person name="Huebert T."/>
            <person name="Mason A.S."/>
            <person name="Pires J.C."/>
            <person name="Barker G."/>
            <person name="Moore J."/>
            <person name="Walley P.G."/>
            <person name="Manoli S."/>
            <person name="Batley J."/>
            <person name="Edwards D."/>
            <person name="Nelson M.N."/>
            <person name="Wang X."/>
            <person name="Paterson A.H."/>
            <person name="King G."/>
            <person name="Bancroft I."/>
            <person name="Chalhoub B."/>
            <person name="Sharpe A.G."/>
        </authorList>
    </citation>
    <scope>NUCLEOTIDE SEQUENCE [LARGE SCALE GENOMIC DNA]</scope>
    <source>
        <strain evidence="2">cv. TO1000</strain>
    </source>
</reference>
<accession>A0A0D2ZVS1</accession>
<feature type="compositionally biased region" description="Polar residues" evidence="1">
    <location>
        <begin position="457"/>
        <end position="466"/>
    </location>
</feature>
<dbReference type="Gramene" id="Bo01980s010.1">
    <property type="protein sequence ID" value="Bo01980s010.1"/>
    <property type="gene ID" value="Bo01980s010"/>
</dbReference>
<evidence type="ECO:0000313" key="2">
    <source>
        <dbReference type="EnsemblPlants" id="Bo01980s010.1"/>
    </source>
</evidence>
<feature type="region of interest" description="Disordered" evidence="1">
    <location>
        <begin position="252"/>
        <end position="275"/>
    </location>
</feature>
<dbReference type="STRING" id="109376.A0A0D2ZVS1"/>
<dbReference type="Proteomes" id="UP000032141">
    <property type="component" value="Unassembled WGS sequence"/>
</dbReference>
<protein>
    <submittedName>
        <fullName evidence="2">Uncharacterized protein</fullName>
    </submittedName>
</protein>
<evidence type="ECO:0000313" key="3">
    <source>
        <dbReference type="Proteomes" id="UP000032141"/>
    </source>
</evidence>
<dbReference type="GO" id="GO:0005856">
    <property type="term" value="C:cytoskeleton"/>
    <property type="evidence" value="ECO:0007669"/>
    <property type="project" value="TreeGrafter"/>
</dbReference>
<dbReference type="eggNOG" id="ENOG502QRA1">
    <property type="taxonomic scope" value="Eukaryota"/>
</dbReference>
<feature type="compositionally biased region" description="Basic and acidic residues" evidence="1">
    <location>
        <begin position="443"/>
        <end position="456"/>
    </location>
</feature>
<dbReference type="EnsemblPlants" id="Bo01980s010.1">
    <property type="protein sequence ID" value="Bo01980s010.1"/>
    <property type="gene ID" value="Bo01980s010"/>
</dbReference>
<keyword evidence="3" id="KW-1185">Reference proteome</keyword>
<dbReference type="PANTHER" id="PTHR38709:SF1">
    <property type="entry name" value="DREBRIN"/>
    <property type="match status" value="1"/>
</dbReference>
<proteinExistence type="predicted"/>
<dbReference type="OMA" id="EPKKSWQ"/>
<feature type="compositionally biased region" description="Basic and acidic residues" evidence="1">
    <location>
        <begin position="42"/>
        <end position="112"/>
    </location>
</feature>
<dbReference type="AlphaFoldDB" id="A0A0D2ZVS1"/>
<reference evidence="2" key="2">
    <citation type="submission" date="2015-06" db="UniProtKB">
        <authorList>
            <consortium name="EnsemblPlants"/>
        </authorList>
    </citation>
    <scope>IDENTIFICATION</scope>
</reference>
<sequence>EKELSEEEERKQREEVARLVEERRKLRDEKIEAEKCSKVLLAAKEKIVREAEKKRQERRKERDKASSKSSSDGEEHNKRTGKEIDHKRNVDKDDHLEHDRGSNMERRHDHGIENTATSNGTKSGGRYFDRVKGTFLSSSKAFSDSRLFGRGVITSATIAKETKPIGSTDNSHTSAHTNSHTNANHAVSVLPNFHISFWTMAMSKLFTSIFFPIITQYAMLFPQVVSEPKPTREPRKAWHQLFARSTSVPVSPNVSTISRPSTKPQEAAQSSQISSQVSSIRTFDNPISFGLPSPFTIPVYSSGSTTCSIGFSPPTEIVLPQPGEDEHFEDPCYVPDPISLLGPVSESLDLRAGYETGIGKPHSMKNTPTREISKPSPIESPLSKSRAADEKQANDGSWQMWKSPLGQNSLGLVSGSANWIIPSETTRSTEESHHIASSLFAKEDAYSHRDSPESDHQNSVFSPITNNHDPWSQNMFFPALSGTESPFSCSTQTESTLLNNRSPTGSAQNNPFEHPSPNHWLKKVKGLKDGTGKQFVAAGEVENHQEDVQSVW</sequence>
<organism evidence="2 3">
    <name type="scientific">Brassica oleracea var. oleracea</name>
    <dbReference type="NCBI Taxonomy" id="109376"/>
    <lineage>
        <taxon>Eukaryota</taxon>
        <taxon>Viridiplantae</taxon>
        <taxon>Streptophyta</taxon>
        <taxon>Embryophyta</taxon>
        <taxon>Tracheophyta</taxon>
        <taxon>Spermatophyta</taxon>
        <taxon>Magnoliopsida</taxon>
        <taxon>eudicotyledons</taxon>
        <taxon>Gunneridae</taxon>
        <taxon>Pentapetalae</taxon>
        <taxon>rosids</taxon>
        <taxon>malvids</taxon>
        <taxon>Brassicales</taxon>
        <taxon>Brassicaceae</taxon>
        <taxon>Brassiceae</taxon>
        <taxon>Brassica</taxon>
    </lineage>
</organism>
<feature type="region of interest" description="Disordered" evidence="1">
    <location>
        <begin position="355"/>
        <end position="402"/>
    </location>
</feature>
<feature type="region of interest" description="Disordered" evidence="1">
    <location>
        <begin position="42"/>
        <end position="125"/>
    </location>
</feature>
<evidence type="ECO:0000256" key="1">
    <source>
        <dbReference type="SAM" id="MobiDB-lite"/>
    </source>
</evidence>